<dbReference type="Gene3D" id="3.40.50.300">
    <property type="entry name" value="P-loop containing nucleotide triphosphate hydrolases"/>
    <property type="match status" value="1"/>
</dbReference>
<dbReference type="GO" id="GO:0005525">
    <property type="term" value="F:GTP binding"/>
    <property type="evidence" value="ECO:0007669"/>
    <property type="project" value="UniProtKB-KW"/>
</dbReference>
<name>A0A381RXP7_9ZZZZ</name>
<keyword evidence="8" id="KW-0717">Septation</keyword>
<dbReference type="GO" id="GO:0005829">
    <property type="term" value="C:cytosol"/>
    <property type="evidence" value="ECO:0007669"/>
    <property type="project" value="TreeGrafter"/>
</dbReference>
<evidence type="ECO:0000259" key="10">
    <source>
        <dbReference type="PROSITE" id="PS51706"/>
    </source>
</evidence>
<feature type="domain" description="EngB-type G" evidence="10">
    <location>
        <begin position="49"/>
        <end position="222"/>
    </location>
</feature>
<proteinExistence type="inferred from homology"/>
<dbReference type="InterPro" id="IPR006073">
    <property type="entry name" value="GTP-bd"/>
</dbReference>
<reference evidence="11" key="1">
    <citation type="submission" date="2018-05" db="EMBL/GenBank/DDBJ databases">
        <authorList>
            <person name="Lanie J.A."/>
            <person name="Ng W.-L."/>
            <person name="Kazmierczak K.M."/>
            <person name="Andrzejewski T.M."/>
            <person name="Davidsen T.M."/>
            <person name="Wayne K.J."/>
            <person name="Tettelin H."/>
            <person name="Glass J.I."/>
            <person name="Rusch D."/>
            <person name="Podicherti R."/>
            <person name="Tsui H.-C.T."/>
            <person name="Winkler M.E."/>
        </authorList>
    </citation>
    <scope>NUCLEOTIDE SEQUENCE</scope>
</reference>
<comment type="similarity">
    <text evidence="2">Belongs to the TRAFAC class TrmE-Era-EngA-EngB-Septin-like GTPase superfamily. EngB GTPase family.</text>
</comment>
<dbReference type="GO" id="GO:0046872">
    <property type="term" value="F:metal ion binding"/>
    <property type="evidence" value="ECO:0007669"/>
    <property type="project" value="UniProtKB-KW"/>
</dbReference>
<dbReference type="PANTHER" id="PTHR11649:SF13">
    <property type="entry name" value="ENGB-TYPE G DOMAIN-CONTAINING PROTEIN"/>
    <property type="match status" value="1"/>
</dbReference>
<evidence type="ECO:0000256" key="3">
    <source>
        <dbReference type="ARBA" id="ARBA00022618"/>
    </source>
</evidence>
<evidence type="ECO:0000256" key="6">
    <source>
        <dbReference type="ARBA" id="ARBA00022842"/>
    </source>
</evidence>
<keyword evidence="5" id="KW-0547">Nucleotide-binding</keyword>
<protein>
    <recommendedName>
        <fullName evidence="10">EngB-type G domain-containing protein</fullName>
    </recommendedName>
</protein>
<dbReference type="HAMAP" id="MF_00321">
    <property type="entry name" value="GTPase_EngB"/>
    <property type="match status" value="1"/>
</dbReference>
<accession>A0A381RXP7</accession>
<keyword evidence="7" id="KW-0342">GTP-binding</keyword>
<dbReference type="InterPro" id="IPR019987">
    <property type="entry name" value="GTP-bd_ribosome_bio_YsxC"/>
</dbReference>
<evidence type="ECO:0000256" key="4">
    <source>
        <dbReference type="ARBA" id="ARBA00022723"/>
    </source>
</evidence>
<feature type="non-terminal residue" evidence="11">
    <location>
        <position position="1"/>
    </location>
</feature>
<evidence type="ECO:0000256" key="9">
    <source>
        <dbReference type="ARBA" id="ARBA00023306"/>
    </source>
</evidence>
<dbReference type="NCBIfam" id="TIGR03598">
    <property type="entry name" value="GTPase_YsxC"/>
    <property type="match status" value="1"/>
</dbReference>
<evidence type="ECO:0000313" key="11">
    <source>
        <dbReference type="EMBL" id="SUZ96612.1"/>
    </source>
</evidence>
<dbReference type="CDD" id="cd01876">
    <property type="entry name" value="YihA_EngB"/>
    <property type="match status" value="1"/>
</dbReference>
<keyword evidence="3" id="KW-0132">Cell division</keyword>
<dbReference type="InterPro" id="IPR027417">
    <property type="entry name" value="P-loop_NTPase"/>
</dbReference>
<dbReference type="Pfam" id="PF01926">
    <property type="entry name" value="MMR_HSR1"/>
    <property type="match status" value="1"/>
</dbReference>
<evidence type="ECO:0000256" key="1">
    <source>
        <dbReference type="ARBA" id="ARBA00001946"/>
    </source>
</evidence>
<evidence type="ECO:0000256" key="7">
    <source>
        <dbReference type="ARBA" id="ARBA00023134"/>
    </source>
</evidence>
<keyword evidence="9" id="KW-0131">Cell cycle</keyword>
<organism evidence="11">
    <name type="scientific">marine metagenome</name>
    <dbReference type="NCBI Taxonomy" id="408172"/>
    <lineage>
        <taxon>unclassified sequences</taxon>
        <taxon>metagenomes</taxon>
        <taxon>ecological metagenomes</taxon>
    </lineage>
</organism>
<dbReference type="SUPFAM" id="SSF52540">
    <property type="entry name" value="P-loop containing nucleoside triphosphate hydrolases"/>
    <property type="match status" value="1"/>
</dbReference>
<keyword evidence="4" id="KW-0479">Metal-binding</keyword>
<evidence type="ECO:0000256" key="5">
    <source>
        <dbReference type="ARBA" id="ARBA00022741"/>
    </source>
</evidence>
<keyword evidence="6" id="KW-0460">Magnesium</keyword>
<dbReference type="AlphaFoldDB" id="A0A381RXP7"/>
<dbReference type="EMBL" id="UINC01002431">
    <property type="protein sequence ID" value="SUZ96612.1"/>
    <property type="molecule type" value="Genomic_DNA"/>
</dbReference>
<dbReference type="GO" id="GO:0000917">
    <property type="term" value="P:division septum assembly"/>
    <property type="evidence" value="ECO:0007669"/>
    <property type="project" value="UniProtKB-KW"/>
</dbReference>
<evidence type="ECO:0000256" key="8">
    <source>
        <dbReference type="ARBA" id="ARBA00023210"/>
    </source>
</evidence>
<dbReference type="PANTHER" id="PTHR11649">
    <property type="entry name" value="MSS1/TRME-RELATED GTP-BINDING PROTEIN"/>
    <property type="match status" value="1"/>
</dbReference>
<dbReference type="InterPro" id="IPR030393">
    <property type="entry name" value="G_ENGB_dom"/>
</dbReference>
<sequence length="225" mass="24066">VTQRGGKMAALSRRAIIATGFGDHMQKTPQIQASFLTSADSLAGCPVDNLPEVAFAGRSNAGKSSTLNCLTHTRNLARVSKTPGRTQLINFFTTSLGGRLVDLPGYGYAKVSKARQKSWGEAVDDYLQMRQNLNAVVLVMDIRHPLQPFDVHMIEWGIATETPLLVLLNKADKLKQGARVAASRQVDSALANATNASSITFSAKTGLGSGKAIEAVSGFLMDPQH</sequence>
<evidence type="ECO:0000256" key="2">
    <source>
        <dbReference type="ARBA" id="ARBA00009638"/>
    </source>
</evidence>
<dbReference type="FunFam" id="3.40.50.300:FF:000098">
    <property type="entry name" value="Probable GTP-binding protein EngB"/>
    <property type="match status" value="1"/>
</dbReference>
<gene>
    <name evidence="11" type="ORF">METZ01_LOCUS49466</name>
</gene>
<comment type="cofactor">
    <cofactor evidence="1">
        <name>Mg(2+)</name>
        <dbReference type="ChEBI" id="CHEBI:18420"/>
    </cofactor>
</comment>
<dbReference type="PROSITE" id="PS51706">
    <property type="entry name" value="G_ENGB"/>
    <property type="match status" value="1"/>
</dbReference>